<evidence type="ECO:0000256" key="2">
    <source>
        <dbReference type="ARBA" id="ARBA00015007"/>
    </source>
</evidence>
<comment type="catalytic activity">
    <reaction evidence="4">
        <text>a fatty acyl-CoA + H2O = a fatty acid + CoA + H(+)</text>
        <dbReference type="Rhea" id="RHEA:16781"/>
        <dbReference type="ChEBI" id="CHEBI:15377"/>
        <dbReference type="ChEBI" id="CHEBI:15378"/>
        <dbReference type="ChEBI" id="CHEBI:28868"/>
        <dbReference type="ChEBI" id="CHEBI:57287"/>
        <dbReference type="ChEBI" id="CHEBI:77636"/>
    </reaction>
</comment>
<evidence type="ECO:0000256" key="3">
    <source>
        <dbReference type="ARBA" id="ARBA00023026"/>
    </source>
</evidence>
<protein>
    <recommendedName>
        <fullName evidence="2">Thioesterase TesA</fullName>
    </recommendedName>
</protein>
<gene>
    <name evidence="7" type="primary">mbtB_1</name>
    <name evidence="7" type="ORF">NCTC1542_02542</name>
    <name evidence="6" type="ORF">XA26_39260</name>
</gene>
<dbReference type="EMBL" id="CP011269">
    <property type="protein sequence ID" value="ALI27740.1"/>
    <property type="molecule type" value="Genomic_DNA"/>
</dbReference>
<reference evidence="7 9" key="2">
    <citation type="submission" date="2018-06" db="EMBL/GenBank/DDBJ databases">
        <authorList>
            <consortium name="Pathogen Informatics"/>
            <person name="Doyle S."/>
        </authorList>
    </citation>
    <scope>NUCLEOTIDE SEQUENCE [LARGE SCALE GENOMIC DNA]</scope>
    <source>
        <strain evidence="7 9">NCTC1542</strain>
    </source>
</reference>
<evidence type="ECO:0000256" key="4">
    <source>
        <dbReference type="ARBA" id="ARBA00024293"/>
    </source>
</evidence>
<proteinExistence type="inferred from homology"/>
<dbReference type="KEGG" id="mft:XA26_39260"/>
<accession>A0A0N9YD63</accession>
<organism evidence="6 8">
    <name type="scientific">Mycolicibacterium fortuitum</name>
    <name type="common">Mycobacterium fortuitum</name>
    <dbReference type="NCBI Taxonomy" id="1766"/>
    <lineage>
        <taxon>Bacteria</taxon>
        <taxon>Bacillati</taxon>
        <taxon>Actinomycetota</taxon>
        <taxon>Actinomycetes</taxon>
        <taxon>Mycobacteriales</taxon>
        <taxon>Mycobacteriaceae</taxon>
        <taxon>Mycolicibacterium</taxon>
    </lineage>
</organism>
<evidence type="ECO:0000313" key="7">
    <source>
        <dbReference type="EMBL" id="STZ87770.1"/>
    </source>
</evidence>
<sequence length="248" mass="26417">MTGPDTQITVKPWVKRYPGAESTSATLVFPHAGGAAVAYRGFGMALAAAGADAYVMQYPQRGDRLSHPAPATVGDLAKDLFEAGDWAGIGSLRLFGHCMGAVVAFEFARIAERSGIAIDAVWVSASEAPSAVAAAPALPMAESEILAEMVDLGGTDEALLADEDFVELLLMAVRADYAAFNRYACDADVTIAADIYALGGDRDHRISEDMLRRWETHTTGAYTCSMFDGGHFYLNSQLEDVAELVNEL</sequence>
<name>A0A0N9YD63_MYCFO</name>
<dbReference type="STRING" id="1766.XA26_39260"/>
<dbReference type="GO" id="GO:0016874">
    <property type="term" value="F:ligase activity"/>
    <property type="evidence" value="ECO:0007669"/>
    <property type="project" value="UniProtKB-KW"/>
</dbReference>
<dbReference type="PANTHER" id="PTHR11487:SF0">
    <property type="entry name" value="S-ACYL FATTY ACID SYNTHASE THIOESTERASE, MEDIUM CHAIN"/>
    <property type="match status" value="1"/>
</dbReference>
<dbReference type="GO" id="GO:0008610">
    <property type="term" value="P:lipid biosynthetic process"/>
    <property type="evidence" value="ECO:0007669"/>
    <property type="project" value="TreeGrafter"/>
</dbReference>
<dbReference type="PANTHER" id="PTHR11487">
    <property type="entry name" value="THIOESTERASE"/>
    <property type="match status" value="1"/>
</dbReference>
<dbReference type="PATRIC" id="fig|1766.6.peg.3903"/>
<dbReference type="AlphaFoldDB" id="A0A0N9YD63"/>
<evidence type="ECO:0000256" key="1">
    <source>
        <dbReference type="ARBA" id="ARBA00007169"/>
    </source>
</evidence>
<feature type="domain" description="Thioesterase" evidence="5">
    <location>
        <begin position="28"/>
        <end position="246"/>
    </location>
</feature>
<dbReference type="Proteomes" id="UP000057134">
    <property type="component" value="Chromosome"/>
</dbReference>
<keyword evidence="3" id="KW-0843">Virulence</keyword>
<dbReference type="SUPFAM" id="SSF53474">
    <property type="entry name" value="alpha/beta-Hydrolases"/>
    <property type="match status" value="1"/>
</dbReference>
<evidence type="ECO:0000313" key="8">
    <source>
        <dbReference type="Proteomes" id="UP000057134"/>
    </source>
</evidence>
<dbReference type="InterPro" id="IPR029058">
    <property type="entry name" value="AB_hydrolase_fold"/>
</dbReference>
<evidence type="ECO:0000313" key="9">
    <source>
        <dbReference type="Proteomes" id="UP000255389"/>
    </source>
</evidence>
<dbReference type="Pfam" id="PF00975">
    <property type="entry name" value="Thioesterase"/>
    <property type="match status" value="1"/>
</dbReference>
<evidence type="ECO:0000259" key="5">
    <source>
        <dbReference type="Pfam" id="PF00975"/>
    </source>
</evidence>
<dbReference type="Proteomes" id="UP000255389">
    <property type="component" value="Unassembled WGS sequence"/>
</dbReference>
<evidence type="ECO:0000313" key="6">
    <source>
        <dbReference type="EMBL" id="ALI27740.1"/>
    </source>
</evidence>
<keyword evidence="8" id="KW-1185">Reference proteome</keyword>
<dbReference type="EMBL" id="UGQY01000002">
    <property type="protein sequence ID" value="STZ87770.1"/>
    <property type="molecule type" value="Genomic_DNA"/>
</dbReference>
<reference evidence="6 8" key="1">
    <citation type="journal article" date="2015" name="MBio">
        <title>Enzymatic Degradation of Phenazines Can Generate Energy and Protect Sensitive Organisms from Toxicity.</title>
        <authorList>
            <person name="Costa K.C."/>
            <person name="Bergkessel M."/>
            <person name="Saunders S."/>
            <person name="Korlach J."/>
            <person name="Newman D.K."/>
        </authorList>
    </citation>
    <scope>NUCLEOTIDE SEQUENCE [LARGE SCALE GENOMIC DNA]</scope>
    <source>
        <strain evidence="6 8">CT6</strain>
    </source>
</reference>
<keyword evidence="6" id="KW-0436">Ligase</keyword>
<comment type="similarity">
    <text evidence="1">Belongs to the thioesterase family.</text>
</comment>
<dbReference type="InterPro" id="IPR012223">
    <property type="entry name" value="TEII"/>
</dbReference>
<dbReference type="InterPro" id="IPR001031">
    <property type="entry name" value="Thioesterase"/>
</dbReference>
<dbReference type="RefSeq" id="WP_054602689.1">
    <property type="nucleotide sequence ID" value="NZ_CP011269.1"/>
</dbReference>
<dbReference type="Gene3D" id="3.40.50.1820">
    <property type="entry name" value="alpha/beta hydrolase"/>
    <property type="match status" value="1"/>
</dbReference>